<evidence type="ECO:0000256" key="1">
    <source>
        <dbReference type="ARBA" id="ARBA00022630"/>
    </source>
</evidence>
<dbReference type="Pfam" id="PF09330">
    <property type="entry name" value="Lact-deh-memb"/>
    <property type="match status" value="1"/>
</dbReference>
<dbReference type="InterPro" id="IPR016167">
    <property type="entry name" value="FAD-bd_PCMH_sub1"/>
</dbReference>
<evidence type="ECO:0000259" key="3">
    <source>
        <dbReference type="Pfam" id="PF09330"/>
    </source>
</evidence>
<evidence type="ECO:0000313" key="4">
    <source>
        <dbReference type="EMBL" id="EKM31742.1"/>
    </source>
</evidence>
<dbReference type="InterPro" id="IPR016164">
    <property type="entry name" value="FAD-linked_Oxase-like_C"/>
</dbReference>
<protein>
    <submittedName>
        <fullName evidence="4">D-lactate dehydrogenase, membrane binding family protein</fullName>
    </submittedName>
</protein>
<dbReference type="AlphaFoldDB" id="A0A454CZA7"/>
<dbReference type="GO" id="GO:0003824">
    <property type="term" value="F:catalytic activity"/>
    <property type="evidence" value="ECO:0007669"/>
    <property type="project" value="InterPro"/>
</dbReference>
<dbReference type="EMBL" id="AJSR01001049">
    <property type="protein sequence ID" value="EKM31742.1"/>
    <property type="molecule type" value="Genomic_DNA"/>
</dbReference>
<sequence length="80" mass="9413">YVFHQDYIFKKGTDTKLMKKLMLEHLNSRGAKYPAEHNVGHLYEAENSLQKFYHQLDPTNTFNPGIGKMDRYKRNCNCCA</sequence>
<feature type="domain" description="D-lactate dehydrogenase membrane binding C-terminal" evidence="3">
    <location>
        <begin position="1"/>
        <end position="73"/>
    </location>
</feature>
<evidence type="ECO:0000256" key="2">
    <source>
        <dbReference type="ARBA" id="ARBA00022827"/>
    </source>
</evidence>
<dbReference type="GO" id="GO:0055085">
    <property type="term" value="P:transmembrane transport"/>
    <property type="evidence" value="ECO:0007669"/>
    <property type="project" value="InterPro"/>
</dbReference>
<dbReference type="InterPro" id="IPR015409">
    <property type="entry name" value="Lactate_DH_C"/>
</dbReference>
<name>A0A454CZA7_VIBHA</name>
<keyword evidence="1" id="KW-0285">Flavoprotein</keyword>
<organism evidence="4 5">
    <name type="scientific">Vibrio harveyi</name>
    <name type="common">Beneckea harveyi</name>
    <dbReference type="NCBI Taxonomy" id="669"/>
    <lineage>
        <taxon>Bacteria</taxon>
        <taxon>Pseudomonadati</taxon>
        <taxon>Pseudomonadota</taxon>
        <taxon>Gammaproteobacteria</taxon>
        <taxon>Vibrionales</taxon>
        <taxon>Vibrionaceae</taxon>
        <taxon>Vibrio</taxon>
    </lineage>
</organism>
<proteinExistence type="predicted"/>
<dbReference type="GO" id="GO:0050660">
    <property type="term" value="F:flavin adenine dinucleotide binding"/>
    <property type="evidence" value="ECO:0007669"/>
    <property type="project" value="InterPro"/>
</dbReference>
<gene>
    <name evidence="4" type="ORF">VCHENC02_2651</name>
</gene>
<reference evidence="4 5" key="1">
    <citation type="submission" date="2012-10" db="EMBL/GenBank/DDBJ databases">
        <title>Genome sequence of Vibrio Cholerae HENC-02.</title>
        <authorList>
            <person name="Eppinger M."/>
            <person name="Hasan N.A."/>
            <person name="Sengamalay N."/>
            <person name="Hine E."/>
            <person name="Su Q."/>
            <person name="Daugherty S.C."/>
            <person name="Young S."/>
            <person name="Sadzewicz L."/>
            <person name="Tallon L."/>
            <person name="Cebula T.A."/>
            <person name="Ravel J."/>
            <person name="Colwell R.R."/>
        </authorList>
    </citation>
    <scope>NUCLEOTIDE SEQUENCE [LARGE SCALE GENOMIC DNA]</scope>
    <source>
        <strain evidence="4 5">HENC-02</strain>
    </source>
</reference>
<comment type="caution">
    <text evidence="4">The sequence shown here is derived from an EMBL/GenBank/DDBJ whole genome shotgun (WGS) entry which is preliminary data.</text>
</comment>
<dbReference type="SUPFAM" id="SSF55103">
    <property type="entry name" value="FAD-linked oxidases, C-terminal domain"/>
    <property type="match status" value="1"/>
</dbReference>
<keyword evidence="2" id="KW-0274">FAD</keyword>
<feature type="non-terminal residue" evidence="4">
    <location>
        <position position="1"/>
    </location>
</feature>
<dbReference type="Proteomes" id="UP000008367">
    <property type="component" value="Unassembled WGS sequence"/>
</dbReference>
<evidence type="ECO:0000313" key="5">
    <source>
        <dbReference type="Proteomes" id="UP000008367"/>
    </source>
</evidence>
<accession>A0A454CZA7</accession>
<dbReference type="Gene3D" id="3.30.43.10">
    <property type="entry name" value="Uridine Diphospho-n-acetylenolpyruvylglucosamine Reductase, domain 2"/>
    <property type="match status" value="1"/>
</dbReference>